<name>A0A6N8JKZ8_9ACTN</name>
<evidence type="ECO:0000313" key="3">
    <source>
        <dbReference type="Proteomes" id="UP000463388"/>
    </source>
</evidence>
<feature type="compositionally biased region" description="Acidic residues" evidence="1">
    <location>
        <begin position="99"/>
        <end position="110"/>
    </location>
</feature>
<sequence>MELKRCPTCKTLVFADMDVCYECMYRFGSDPERERAAQQMPSSSEAPPNSGRSGEGVREVRAVMLSGWNVELEASSALPQGTRLRITIEPTPGGAGSMESDDGDDGDDGG</sequence>
<dbReference type="AlphaFoldDB" id="A0A6N8JKZ8"/>
<dbReference type="OrthoDB" id="3177649at2"/>
<feature type="compositionally biased region" description="Polar residues" evidence="1">
    <location>
        <begin position="39"/>
        <end position="52"/>
    </location>
</feature>
<protein>
    <submittedName>
        <fullName evidence="2">Uncharacterized protein</fullName>
    </submittedName>
</protein>
<dbReference type="Proteomes" id="UP000463388">
    <property type="component" value="Unassembled WGS sequence"/>
</dbReference>
<evidence type="ECO:0000313" key="2">
    <source>
        <dbReference type="EMBL" id="MVX60528.1"/>
    </source>
</evidence>
<organism evidence="2 3">
    <name type="scientific">Adlercreutzia mucosicola</name>
    <dbReference type="NCBI Taxonomy" id="580026"/>
    <lineage>
        <taxon>Bacteria</taxon>
        <taxon>Bacillati</taxon>
        <taxon>Actinomycetota</taxon>
        <taxon>Coriobacteriia</taxon>
        <taxon>Eggerthellales</taxon>
        <taxon>Eggerthellaceae</taxon>
        <taxon>Adlercreutzia</taxon>
    </lineage>
</organism>
<evidence type="ECO:0000256" key="1">
    <source>
        <dbReference type="SAM" id="MobiDB-lite"/>
    </source>
</evidence>
<gene>
    <name evidence="2" type="ORF">GKZ27_03505</name>
</gene>
<proteinExistence type="predicted"/>
<comment type="caution">
    <text evidence="2">The sequence shown here is derived from an EMBL/GenBank/DDBJ whole genome shotgun (WGS) entry which is preliminary data.</text>
</comment>
<reference evidence="2 3" key="1">
    <citation type="submission" date="2019-12" db="EMBL/GenBank/DDBJ databases">
        <title>Microbes associate with the intestines of laboratory mice.</title>
        <authorList>
            <person name="Navarre W."/>
            <person name="Wong E."/>
        </authorList>
    </citation>
    <scope>NUCLEOTIDE SEQUENCE [LARGE SCALE GENOMIC DNA]</scope>
    <source>
        <strain evidence="2 3">NM66_B29</strain>
    </source>
</reference>
<feature type="region of interest" description="Disordered" evidence="1">
    <location>
        <begin position="31"/>
        <end position="57"/>
    </location>
</feature>
<dbReference type="EMBL" id="WSRR01000005">
    <property type="protein sequence ID" value="MVX60528.1"/>
    <property type="molecule type" value="Genomic_DNA"/>
</dbReference>
<accession>A0A6N8JKZ8</accession>
<feature type="region of interest" description="Disordered" evidence="1">
    <location>
        <begin position="81"/>
        <end position="110"/>
    </location>
</feature>
<keyword evidence="3" id="KW-1185">Reference proteome</keyword>